<feature type="non-terminal residue" evidence="4">
    <location>
        <position position="107"/>
    </location>
</feature>
<name>A0AAW9IVA2_CLOPF</name>
<keyword evidence="2" id="KW-0012">Acyltransferase</keyword>
<dbReference type="InterPro" id="IPR002505">
    <property type="entry name" value="PTA_PTB"/>
</dbReference>
<comment type="caution">
    <text evidence="4">The sequence shown here is derived from an EMBL/GenBank/DDBJ whole genome shotgun (WGS) entry which is preliminary data.</text>
</comment>
<dbReference type="PANTHER" id="PTHR43356">
    <property type="entry name" value="PHOSPHATE ACETYLTRANSFERASE"/>
    <property type="match status" value="1"/>
</dbReference>
<evidence type="ECO:0000259" key="3">
    <source>
        <dbReference type="Pfam" id="PF01515"/>
    </source>
</evidence>
<dbReference type="EMBL" id="WNVM01000737">
    <property type="protein sequence ID" value="MDZ5010749.1"/>
    <property type="molecule type" value="Genomic_DNA"/>
</dbReference>
<protein>
    <submittedName>
        <fullName evidence="4">Phosphate butyryltransferase</fullName>
    </submittedName>
</protein>
<reference evidence="4" key="1">
    <citation type="submission" date="2019-11" db="EMBL/GenBank/DDBJ databases">
        <title>Characterization of Clostridium perfringens isolates from swine manure treated agricultural soils.</title>
        <authorList>
            <person name="Wushke S.T."/>
        </authorList>
    </citation>
    <scope>NUCLEOTIDE SEQUENCE</scope>
    <source>
        <strain evidence="4">V2</strain>
    </source>
</reference>
<dbReference type="PANTHER" id="PTHR43356:SF2">
    <property type="entry name" value="PHOSPHATE ACETYLTRANSFERASE"/>
    <property type="match status" value="1"/>
</dbReference>
<evidence type="ECO:0000256" key="2">
    <source>
        <dbReference type="ARBA" id="ARBA00023315"/>
    </source>
</evidence>
<sequence>MSKNFDDLLQKINGCTKKRVAVAVAQDEPVLEAVKAAKERGIADAILVGDSNKVKEIAEKIDMDLSQFEVVHETDIKKATLEAIRLVSTGKADMVMKGLVDTATFLR</sequence>
<evidence type="ECO:0000313" key="5">
    <source>
        <dbReference type="Proteomes" id="UP001292368"/>
    </source>
</evidence>
<evidence type="ECO:0000313" key="4">
    <source>
        <dbReference type="EMBL" id="MDZ5010749.1"/>
    </source>
</evidence>
<accession>A0AAW9IVA2</accession>
<evidence type="ECO:0000256" key="1">
    <source>
        <dbReference type="ARBA" id="ARBA00022679"/>
    </source>
</evidence>
<dbReference type="Gene3D" id="3.40.718.10">
    <property type="entry name" value="Isopropylmalate Dehydrogenase"/>
    <property type="match status" value="1"/>
</dbReference>
<dbReference type="GO" id="GO:0016746">
    <property type="term" value="F:acyltransferase activity"/>
    <property type="evidence" value="ECO:0007669"/>
    <property type="project" value="UniProtKB-KW"/>
</dbReference>
<dbReference type="Pfam" id="PF01515">
    <property type="entry name" value="PTA_PTB"/>
    <property type="match status" value="1"/>
</dbReference>
<dbReference type="SUPFAM" id="SSF53659">
    <property type="entry name" value="Isocitrate/Isopropylmalate dehydrogenase-like"/>
    <property type="match status" value="1"/>
</dbReference>
<organism evidence="4 5">
    <name type="scientific">Clostridium perfringens</name>
    <dbReference type="NCBI Taxonomy" id="1502"/>
    <lineage>
        <taxon>Bacteria</taxon>
        <taxon>Bacillati</taxon>
        <taxon>Bacillota</taxon>
        <taxon>Clostridia</taxon>
        <taxon>Eubacteriales</taxon>
        <taxon>Clostridiaceae</taxon>
        <taxon>Clostridium</taxon>
    </lineage>
</organism>
<gene>
    <name evidence="4" type="ORF">GNF77_17995</name>
</gene>
<keyword evidence="1" id="KW-0808">Transferase</keyword>
<dbReference type="Proteomes" id="UP001292368">
    <property type="component" value="Unassembled WGS sequence"/>
</dbReference>
<proteinExistence type="predicted"/>
<dbReference type="InterPro" id="IPR050500">
    <property type="entry name" value="Phos_Acetyltrans/Butyryltrans"/>
</dbReference>
<dbReference type="AlphaFoldDB" id="A0AAW9IVA2"/>
<dbReference type="RefSeq" id="WP_322382517.1">
    <property type="nucleotide sequence ID" value="NZ_WNVM01000737.1"/>
</dbReference>
<feature type="domain" description="Phosphate acetyl/butaryl transferase" evidence="3">
    <location>
        <begin position="15"/>
        <end position="77"/>
    </location>
</feature>